<keyword evidence="1" id="KW-0812">Transmembrane</keyword>
<keyword evidence="1" id="KW-0472">Membrane</keyword>
<keyword evidence="1" id="KW-1133">Transmembrane helix</keyword>
<dbReference type="Pfam" id="PF03934">
    <property type="entry name" value="T2SSK"/>
    <property type="match status" value="1"/>
</dbReference>
<evidence type="ECO:0000259" key="2">
    <source>
        <dbReference type="Pfam" id="PF03934"/>
    </source>
</evidence>
<feature type="transmembrane region" description="Helical" evidence="1">
    <location>
        <begin position="78"/>
        <end position="99"/>
    </location>
</feature>
<dbReference type="RefSeq" id="WP_173073692.1">
    <property type="nucleotide sequence ID" value="NZ_BAABJB010000026.1"/>
</dbReference>
<sequence>MSTAPDNRPRPTFGWRVRHSWWLLFSILGFGCLNGVGFLYIGLRARRPEWWIPGIAYLVAAWAFFVLASNLAPESAAATWFSMSWLAVWAGSLLHACLINSAWLRWRAGYVPWHAEPTVALRRGAGFSPPPPGLAPPPGYYYGPGPAAAPPGPPVEVNTAGPEQLAALPGFDPERVRRVLAEREARRGFGSVEEFAAAATLPPHEFVRIRGLVVCAPAPPRPPSPGRILDV</sequence>
<name>A0A6V8KT12_9ACTN</name>
<evidence type="ECO:0000313" key="4">
    <source>
        <dbReference type="Proteomes" id="UP000482960"/>
    </source>
</evidence>
<dbReference type="Proteomes" id="UP000482960">
    <property type="component" value="Unassembled WGS sequence"/>
</dbReference>
<organism evidence="3 4">
    <name type="scientific">Phytohabitans rumicis</name>
    <dbReference type="NCBI Taxonomy" id="1076125"/>
    <lineage>
        <taxon>Bacteria</taxon>
        <taxon>Bacillati</taxon>
        <taxon>Actinomycetota</taxon>
        <taxon>Actinomycetes</taxon>
        <taxon>Micromonosporales</taxon>
        <taxon>Micromonosporaceae</taxon>
    </lineage>
</organism>
<dbReference type="SUPFAM" id="SSF47781">
    <property type="entry name" value="RuvA domain 2-like"/>
    <property type="match status" value="1"/>
</dbReference>
<dbReference type="Gene3D" id="1.10.150.320">
    <property type="entry name" value="Photosystem II 12 kDa extrinsic protein"/>
    <property type="match status" value="1"/>
</dbReference>
<feature type="transmembrane region" description="Helical" evidence="1">
    <location>
        <begin position="20"/>
        <end position="43"/>
    </location>
</feature>
<dbReference type="AlphaFoldDB" id="A0A6V8KT12"/>
<reference evidence="3 4" key="1">
    <citation type="submission" date="2020-03" db="EMBL/GenBank/DDBJ databases">
        <title>Whole genome shotgun sequence of Phytohabitans rumicis NBRC 108638.</title>
        <authorList>
            <person name="Komaki H."/>
            <person name="Tamura T."/>
        </authorList>
    </citation>
    <scope>NUCLEOTIDE SEQUENCE [LARGE SCALE GENOMIC DNA]</scope>
    <source>
        <strain evidence="3 4">NBRC 108638</strain>
    </source>
</reference>
<feature type="domain" description="T2SS protein K second SAM-like" evidence="2">
    <location>
        <begin position="155"/>
        <end position="203"/>
    </location>
</feature>
<proteinExistence type="predicted"/>
<evidence type="ECO:0000313" key="3">
    <source>
        <dbReference type="EMBL" id="GFJ86954.1"/>
    </source>
</evidence>
<gene>
    <name evidence="3" type="ORF">Prum_005960</name>
</gene>
<comment type="caution">
    <text evidence="3">The sequence shown here is derived from an EMBL/GenBank/DDBJ whole genome shotgun (WGS) entry which is preliminary data.</text>
</comment>
<dbReference type="InterPro" id="IPR010994">
    <property type="entry name" value="RuvA_2-like"/>
</dbReference>
<dbReference type="InterPro" id="IPR049179">
    <property type="entry name" value="T2SSK_SAM-like_2nd"/>
</dbReference>
<keyword evidence="4" id="KW-1185">Reference proteome</keyword>
<evidence type="ECO:0000256" key="1">
    <source>
        <dbReference type="SAM" id="Phobius"/>
    </source>
</evidence>
<dbReference type="EMBL" id="BLPG01000001">
    <property type="protein sequence ID" value="GFJ86954.1"/>
    <property type="molecule type" value="Genomic_DNA"/>
</dbReference>
<protein>
    <recommendedName>
        <fullName evidence="2">T2SS protein K second SAM-like domain-containing protein</fullName>
    </recommendedName>
</protein>
<reference evidence="3 4" key="2">
    <citation type="submission" date="2020-03" db="EMBL/GenBank/DDBJ databases">
        <authorList>
            <person name="Ichikawa N."/>
            <person name="Kimura A."/>
            <person name="Kitahashi Y."/>
            <person name="Uohara A."/>
        </authorList>
    </citation>
    <scope>NUCLEOTIDE SEQUENCE [LARGE SCALE GENOMIC DNA]</scope>
    <source>
        <strain evidence="3 4">NBRC 108638</strain>
    </source>
</reference>
<accession>A0A6V8KT12</accession>
<feature type="transmembrane region" description="Helical" evidence="1">
    <location>
        <begin position="50"/>
        <end position="72"/>
    </location>
</feature>